<feature type="binding site" evidence="15">
    <location>
        <position position="114"/>
    </location>
    <ligand>
        <name>S-adenosyl-L-methionine</name>
        <dbReference type="ChEBI" id="CHEBI:59789"/>
        <label>1</label>
    </ligand>
</feature>
<keyword evidence="5 14" id="KW-0004">4Fe-4S</keyword>
<dbReference type="PROSITE" id="PS51918">
    <property type="entry name" value="RADICAL_SAM"/>
    <property type="match status" value="1"/>
</dbReference>
<feature type="binding site" evidence="15">
    <location>
        <begin position="115"/>
        <end position="116"/>
    </location>
    <ligand>
        <name>S-adenosyl-L-methionine</name>
        <dbReference type="ChEBI" id="CHEBI:59789"/>
        <label>2</label>
    </ligand>
</feature>
<dbReference type="Proteomes" id="UP000243084">
    <property type="component" value="Unassembled WGS sequence"/>
</dbReference>
<dbReference type="InterPro" id="IPR010723">
    <property type="entry name" value="HemN_C"/>
</dbReference>
<evidence type="ECO:0000256" key="4">
    <source>
        <dbReference type="ARBA" id="ARBA00011245"/>
    </source>
</evidence>
<keyword evidence="6 14" id="KW-0963">Cytoplasm</keyword>
<feature type="binding site" evidence="15">
    <location>
        <position position="57"/>
    </location>
    <ligand>
        <name>S-adenosyl-L-methionine</name>
        <dbReference type="ChEBI" id="CHEBI:59789"/>
        <label>1</label>
    </ligand>
</feature>
<evidence type="ECO:0000256" key="1">
    <source>
        <dbReference type="ARBA" id="ARBA00004496"/>
    </source>
</evidence>
<dbReference type="Pfam" id="PF06969">
    <property type="entry name" value="HemN_C"/>
    <property type="match status" value="1"/>
</dbReference>
<dbReference type="GO" id="GO:0005737">
    <property type="term" value="C:cytoplasm"/>
    <property type="evidence" value="ECO:0007669"/>
    <property type="project" value="UniProtKB-SubCell"/>
</dbReference>
<evidence type="ECO:0000256" key="15">
    <source>
        <dbReference type="PIRSR" id="PIRSR000167-1"/>
    </source>
</evidence>
<feature type="binding site" evidence="15">
    <location>
        <begin position="69"/>
        <end position="71"/>
    </location>
    <ligand>
        <name>S-adenosyl-L-methionine</name>
        <dbReference type="ChEBI" id="CHEBI:59789"/>
        <label>2</label>
    </ligand>
</feature>
<feature type="binding site" evidence="16">
    <location>
        <position position="63"/>
    </location>
    <ligand>
        <name>[4Fe-4S] cluster</name>
        <dbReference type="ChEBI" id="CHEBI:49883"/>
        <note>4Fe-4S-S-AdoMet</note>
    </ligand>
</feature>
<organism evidence="18 19">
    <name type="scientific">Geopseudomonas sagittaria</name>
    <dbReference type="NCBI Taxonomy" id="1135990"/>
    <lineage>
        <taxon>Bacteria</taxon>
        <taxon>Pseudomonadati</taxon>
        <taxon>Pseudomonadota</taxon>
        <taxon>Gammaproteobacteria</taxon>
        <taxon>Pseudomonadales</taxon>
        <taxon>Pseudomonadaceae</taxon>
        <taxon>Geopseudomonas</taxon>
    </lineage>
</organism>
<name>A0A1I5YE43_9GAMM</name>
<dbReference type="PIRSF" id="PIRSF000167">
    <property type="entry name" value="HemN"/>
    <property type="match status" value="1"/>
</dbReference>
<evidence type="ECO:0000313" key="19">
    <source>
        <dbReference type="Proteomes" id="UP000243084"/>
    </source>
</evidence>
<dbReference type="SFLD" id="SFLDG01082">
    <property type="entry name" value="B12-binding_domain_containing"/>
    <property type="match status" value="1"/>
</dbReference>
<dbReference type="PANTHER" id="PTHR13932">
    <property type="entry name" value="COPROPORPHYRINIGEN III OXIDASE"/>
    <property type="match status" value="1"/>
</dbReference>
<keyword evidence="9 14" id="KW-0560">Oxidoreductase</keyword>
<comment type="similarity">
    <text evidence="3 14">Belongs to the anaerobic coproporphyrinogen-III oxidase family.</text>
</comment>
<evidence type="ECO:0000256" key="8">
    <source>
        <dbReference type="ARBA" id="ARBA00022723"/>
    </source>
</evidence>
<feature type="binding site" evidence="15">
    <location>
        <position position="149"/>
    </location>
    <ligand>
        <name>S-adenosyl-L-methionine</name>
        <dbReference type="ChEBI" id="CHEBI:59789"/>
        <label>1</label>
    </ligand>
</feature>
<evidence type="ECO:0000256" key="7">
    <source>
        <dbReference type="ARBA" id="ARBA00022691"/>
    </source>
</evidence>
<dbReference type="NCBIfam" id="TIGR00538">
    <property type="entry name" value="hemN"/>
    <property type="match status" value="1"/>
</dbReference>
<dbReference type="SFLD" id="SFLDG01065">
    <property type="entry name" value="anaerobic_coproporphyrinogen-I"/>
    <property type="match status" value="1"/>
</dbReference>
<reference evidence="19" key="1">
    <citation type="submission" date="2016-10" db="EMBL/GenBank/DDBJ databases">
        <authorList>
            <person name="Varghese N."/>
            <person name="Submissions S."/>
        </authorList>
    </citation>
    <scope>NUCLEOTIDE SEQUENCE [LARGE SCALE GENOMIC DNA]</scope>
    <source>
        <strain evidence="19">JCM 18195</strain>
    </source>
</reference>
<feature type="binding site" evidence="15">
    <location>
        <position position="188"/>
    </location>
    <ligand>
        <name>S-adenosyl-L-methionine</name>
        <dbReference type="ChEBI" id="CHEBI:59789"/>
        <label>2</label>
    </ligand>
</feature>
<comment type="subcellular location">
    <subcellularLocation>
        <location evidence="1 14">Cytoplasm</location>
    </subcellularLocation>
</comment>
<evidence type="ECO:0000256" key="3">
    <source>
        <dbReference type="ARBA" id="ARBA00005493"/>
    </source>
</evidence>
<comment type="subunit">
    <text evidence="4">Monomer.</text>
</comment>
<comment type="pathway">
    <text evidence="2 14">Porphyrin-containing compound metabolism; protoporphyrin-IX biosynthesis; protoporphyrinogen-IX from coproporphyrinogen-III (AdoMet route): step 1/1.</text>
</comment>
<dbReference type="FunFam" id="3.80.30.20:FF:000012">
    <property type="entry name" value="Coproporphyrinogen-III oxidase"/>
    <property type="match status" value="1"/>
</dbReference>
<dbReference type="RefSeq" id="WP_092434705.1">
    <property type="nucleotide sequence ID" value="NZ_FOXM01000020.1"/>
</dbReference>
<keyword evidence="7 14" id="KW-0949">S-adenosyl-L-methionine</keyword>
<dbReference type="Pfam" id="PF04055">
    <property type="entry name" value="Radical_SAM"/>
    <property type="match status" value="1"/>
</dbReference>
<dbReference type="PANTHER" id="PTHR13932:SF6">
    <property type="entry name" value="OXYGEN-INDEPENDENT COPROPORPHYRINOGEN III OXIDASE"/>
    <property type="match status" value="1"/>
</dbReference>
<sequence>MLDAIRWDTDLIRRYDLAGPRYTSYPTAVQFHDGIGSFDLLHALRASAQAKRALSLYVHLPFCAHICYYCACNKVITKDRGRSAPYLQRLLREMELVGRHLDPEQVVEQLHFGGGTPTFLSHDELRQLMAGLRQHFNLLDDDSGDYSIEIDPREADWATMGLLRDIGFNRVSLGVQDFDPAVQRAVNRLQTLEETRAILEAARTLQFRSVNIDLIYGLPLQTPESFAKTVAEVIALQPDRLSVFNYAHLPERFPPQRRINAEDLPSPGAKLEMLQRTIEQLTRAGYRYIGMDHFALPDDELAIAQEEGSLQRNFQGYTTHGHCDLIGLGVSSISQVGDLYCQNSSDINDYQSTLDNGQLATRRGLHCNNDDRIRRAVIQQLICHFKLDFTAIEQQFNIDFRGYFNDIWPTLESAASDGLIRLDAQSIDITAAGRLLVRSVCMLFDSYLPMQSTQRFSRVI</sequence>
<feature type="binding site" evidence="16">
    <location>
        <position position="67"/>
    </location>
    <ligand>
        <name>[4Fe-4S] cluster</name>
        <dbReference type="ChEBI" id="CHEBI:49883"/>
        <note>4Fe-4S-S-AdoMet</note>
    </ligand>
</feature>
<dbReference type="SUPFAM" id="SSF102114">
    <property type="entry name" value="Radical SAM enzymes"/>
    <property type="match status" value="1"/>
</dbReference>
<dbReference type="GO" id="GO:0006782">
    <property type="term" value="P:protoporphyrinogen IX biosynthetic process"/>
    <property type="evidence" value="ECO:0007669"/>
    <property type="project" value="UniProtKB-UniPathway"/>
</dbReference>
<evidence type="ECO:0000256" key="12">
    <source>
        <dbReference type="ARBA" id="ARBA00023244"/>
    </source>
</evidence>
<dbReference type="SMART" id="SM00729">
    <property type="entry name" value="Elp3"/>
    <property type="match status" value="1"/>
</dbReference>
<protein>
    <recommendedName>
        <fullName evidence="14">Coproporphyrinogen-III oxidase</fullName>
        <ecNumber evidence="14">1.3.98.3</ecNumber>
    </recommendedName>
</protein>
<dbReference type="SFLD" id="SFLDS00029">
    <property type="entry name" value="Radical_SAM"/>
    <property type="match status" value="1"/>
</dbReference>
<dbReference type="InterPro" id="IPR004558">
    <property type="entry name" value="Coprogen_oxidase_HemN"/>
</dbReference>
<dbReference type="GO" id="GO:0004109">
    <property type="term" value="F:coproporphyrinogen oxidase activity"/>
    <property type="evidence" value="ECO:0007669"/>
    <property type="project" value="InterPro"/>
</dbReference>
<dbReference type="GO" id="GO:0046872">
    <property type="term" value="F:metal ion binding"/>
    <property type="evidence" value="ECO:0007669"/>
    <property type="project" value="UniProtKB-KW"/>
</dbReference>
<keyword evidence="19" id="KW-1185">Reference proteome</keyword>
<evidence type="ECO:0000256" key="13">
    <source>
        <dbReference type="ARBA" id="ARBA00048321"/>
    </source>
</evidence>
<dbReference type="Gene3D" id="3.30.750.200">
    <property type="match status" value="1"/>
</dbReference>
<feature type="binding site" evidence="15">
    <location>
        <position position="333"/>
    </location>
    <ligand>
        <name>S-adenosyl-L-methionine</name>
        <dbReference type="ChEBI" id="CHEBI:59789"/>
        <label>1</label>
    </ligand>
</feature>
<feature type="binding site" evidence="15">
    <location>
        <position position="176"/>
    </location>
    <ligand>
        <name>S-adenosyl-L-methionine</name>
        <dbReference type="ChEBI" id="CHEBI:59789"/>
        <label>2</label>
    </ligand>
</feature>
<evidence type="ECO:0000256" key="6">
    <source>
        <dbReference type="ARBA" id="ARBA00022490"/>
    </source>
</evidence>
<feature type="binding site" evidence="15">
    <location>
        <position position="247"/>
    </location>
    <ligand>
        <name>S-adenosyl-L-methionine</name>
        <dbReference type="ChEBI" id="CHEBI:59789"/>
        <label>2</label>
    </ligand>
</feature>
<gene>
    <name evidence="18" type="ORF">SAMN05216229_12036</name>
</gene>
<dbReference type="Gene3D" id="1.10.10.920">
    <property type="match status" value="1"/>
</dbReference>
<feature type="domain" description="Radical SAM core" evidence="17">
    <location>
        <begin position="48"/>
        <end position="287"/>
    </location>
</feature>
<evidence type="ECO:0000256" key="10">
    <source>
        <dbReference type="ARBA" id="ARBA00023004"/>
    </source>
</evidence>
<dbReference type="GO" id="GO:0051989">
    <property type="term" value="F:coproporphyrinogen dehydrogenase activity"/>
    <property type="evidence" value="ECO:0007669"/>
    <property type="project" value="UniProtKB-EC"/>
</dbReference>
<evidence type="ECO:0000256" key="14">
    <source>
        <dbReference type="PIRNR" id="PIRNR000167"/>
    </source>
</evidence>
<keyword evidence="11 14" id="KW-0411">Iron-sulfur</keyword>
<dbReference type="FunFam" id="1.10.10.920:FF:000002">
    <property type="entry name" value="Coproporphyrinogen-III oxidase"/>
    <property type="match status" value="1"/>
</dbReference>
<evidence type="ECO:0000256" key="5">
    <source>
        <dbReference type="ARBA" id="ARBA00022485"/>
    </source>
</evidence>
<accession>A0A1I5YE43</accession>
<dbReference type="InterPro" id="IPR058240">
    <property type="entry name" value="rSAM_sf"/>
</dbReference>
<dbReference type="InterPro" id="IPR034505">
    <property type="entry name" value="Coproporphyrinogen-III_oxidase"/>
</dbReference>
<dbReference type="SFLD" id="SFLDF00277">
    <property type="entry name" value="oxygen-independent_coproporphy"/>
    <property type="match status" value="1"/>
</dbReference>
<feature type="binding site" evidence="15">
    <location>
        <position position="213"/>
    </location>
    <ligand>
        <name>S-adenosyl-L-methionine</name>
        <dbReference type="ChEBI" id="CHEBI:59789"/>
        <label>2</label>
    </ligand>
</feature>
<dbReference type="InterPro" id="IPR006638">
    <property type="entry name" value="Elp3/MiaA/NifB-like_rSAM"/>
</dbReference>
<comment type="cofactor">
    <cofactor evidence="14 16">
        <name>[4Fe-4S] cluster</name>
        <dbReference type="ChEBI" id="CHEBI:49883"/>
    </cofactor>
    <text evidence="14 16">Binds 1 [4Fe-4S] cluster. The cluster is coordinated with 3 cysteines and an exchangeable S-adenosyl-L-methionine.</text>
</comment>
<keyword evidence="10 14" id="KW-0408">Iron</keyword>
<dbReference type="OrthoDB" id="9808022at2"/>
<comment type="catalytic activity">
    <reaction evidence="13 14">
        <text>coproporphyrinogen III + 2 S-adenosyl-L-methionine = protoporphyrinogen IX + 2 5'-deoxyadenosine + 2 L-methionine + 2 CO2</text>
        <dbReference type="Rhea" id="RHEA:15425"/>
        <dbReference type="ChEBI" id="CHEBI:16526"/>
        <dbReference type="ChEBI" id="CHEBI:17319"/>
        <dbReference type="ChEBI" id="CHEBI:57307"/>
        <dbReference type="ChEBI" id="CHEBI:57309"/>
        <dbReference type="ChEBI" id="CHEBI:57844"/>
        <dbReference type="ChEBI" id="CHEBI:59789"/>
        <dbReference type="EC" id="1.3.98.3"/>
    </reaction>
</comment>
<evidence type="ECO:0000256" key="2">
    <source>
        <dbReference type="ARBA" id="ARBA00004785"/>
    </source>
</evidence>
<dbReference type="EMBL" id="FOXM01000020">
    <property type="protein sequence ID" value="SFQ42479.1"/>
    <property type="molecule type" value="Genomic_DNA"/>
</dbReference>
<keyword evidence="8 14" id="KW-0479">Metal-binding</keyword>
<proteinExistence type="inferred from homology"/>
<dbReference type="InterPro" id="IPR007197">
    <property type="entry name" value="rSAM"/>
</dbReference>
<dbReference type="GO" id="GO:0051539">
    <property type="term" value="F:4 iron, 4 sulfur cluster binding"/>
    <property type="evidence" value="ECO:0007669"/>
    <property type="project" value="UniProtKB-KW"/>
</dbReference>
<dbReference type="EC" id="1.3.98.3" evidence="14"/>
<feature type="binding site" evidence="16">
    <location>
        <position position="70"/>
    </location>
    <ligand>
        <name>[4Fe-4S] cluster</name>
        <dbReference type="ChEBI" id="CHEBI:49883"/>
        <note>4Fe-4S-S-AdoMet</note>
    </ligand>
</feature>
<evidence type="ECO:0000259" key="17">
    <source>
        <dbReference type="PROSITE" id="PS51918"/>
    </source>
</evidence>
<keyword evidence="12 14" id="KW-0627">Porphyrin biosynthesis</keyword>
<evidence type="ECO:0000256" key="9">
    <source>
        <dbReference type="ARBA" id="ARBA00023002"/>
    </source>
</evidence>
<dbReference type="CDD" id="cd01335">
    <property type="entry name" value="Radical_SAM"/>
    <property type="match status" value="1"/>
</dbReference>
<dbReference type="UniPathway" id="UPA00251">
    <property type="reaction ID" value="UER00323"/>
</dbReference>
<evidence type="ECO:0000313" key="18">
    <source>
        <dbReference type="EMBL" id="SFQ42479.1"/>
    </source>
</evidence>
<evidence type="ECO:0000256" key="16">
    <source>
        <dbReference type="PIRSR" id="PIRSR000167-2"/>
    </source>
</evidence>
<dbReference type="AlphaFoldDB" id="A0A1I5YE43"/>
<evidence type="ECO:0000256" key="11">
    <source>
        <dbReference type="ARBA" id="ARBA00023014"/>
    </source>
</evidence>